<dbReference type="PANTHER" id="PTHR46558">
    <property type="entry name" value="TRACRIPTIONAL REGULATORY PROTEIN-RELATED-RELATED"/>
    <property type="match status" value="1"/>
</dbReference>
<protein>
    <submittedName>
        <fullName evidence="3">Transcriptional regulator</fullName>
    </submittedName>
</protein>
<dbReference type="PROSITE" id="PS50943">
    <property type="entry name" value="HTH_CROC1"/>
    <property type="match status" value="1"/>
</dbReference>
<dbReference type="PANTHER" id="PTHR46558:SF4">
    <property type="entry name" value="DNA-BIDING PHAGE PROTEIN"/>
    <property type="match status" value="1"/>
</dbReference>
<dbReference type="Pfam" id="PF01381">
    <property type="entry name" value="HTH_3"/>
    <property type="match status" value="1"/>
</dbReference>
<dbReference type="Gene3D" id="1.10.260.40">
    <property type="entry name" value="lambda repressor-like DNA-binding domains"/>
    <property type="match status" value="1"/>
</dbReference>
<sequence length="75" mass="8612">MKNIVLVCHRKRRGISQKALAKDLDITREYMNLLENSKKQPSSHLARRIAKYFGTTAKAVFPTYSPEEEESQNSS</sequence>
<dbReference type="InterPro" id="IPR001387">
    <property type="entry name" value="Cro/C1-type_HTH"/>
</dbReference>
<dbReference type="SMART" id="SM00530">
    <property type="entry name" value="HTH_XRE"/>
    <property type="match status" value="1"/>
</dbReference>
<dbReference type="RefSeq" id="WP_023388016.1">
    <property type="nucleotide sequence ID" value="NZ_AXUN02000181.1"/>
</dbReference>
<feature type="domain" description="HTH cro/C1-type" evidence="2">
    <location>
        <begin position="10"/>
        <end position="60"/>
    </location>
</feature>
<gene>
    <name evidence="3" type="ORF">T472_0211795</name>
</gene>
<name>V7I5G6_9CLOT</name>
<organism evidence="3 4">
    <name type="scientific">Youngiibacter fragilis 232.1</name>
    <dbReference type="NCBI Taxonomy" id="994573"/>
    <lineage>
        <taxon>Bacteria</taxon>
        <taxon>Bacillati</taxon>
        <taxon>Bacillota</taxon>
        <taxon>Clostridia</taxon>
        <taxon>Eubacteriales</taxon>
        <taxon>Clostridiaceae</taxon>
        <taxon>Youngiibacter</taxon>
    </lineage>
</organism>
<dbReference type="SUPFAM" id="SSF47413">
    <property type="entry name" value="lambda repressor-like DNA-binding domains"/>
    <property type="match status" value="1"/>
</dbReference>
<reference evidence="3 4" key="1">
    <citation type="journal article" date="2014" name="Genome Announc.">
        <title>Genome Sequence of Youngiibacter fragilis, the Type Strain of the Genus Youngiibacter.</title>
        <authorList>
            <person name="Wawrik C.B."/>
            <person name="Callaghan A.V."/>
            <person name="Stamps B.W."/>
            <person name="Wawrik B."/>
        </authorList>
    </citation>
    <scope>NUCLEOTIDE SEQUENCE [LARGE SCALE GENOMIC DNA]</scope>
    <source>
        <strain evidence="3 4">232.1</strain>
    </source>
</reference>
<dbReference type="STRING" id="994573.T472_0211795"/>
<dbReference type="AlphaFoldDB" id="V7I5G6"/>
<keyword evidence="4" id="KW-1185">Reference proteome</keyword>
<proteinExistence type="predicted"/>
<dbReference type="Proteomes" id="UP000017747">
    <property type="component" value="Unassembled WGS sequence"/>
</dbReference>
<dbReference type="CDD" id="cd00093">
    <property type="entry name" value="HTH_XRE"/>
    <property type="match status" value="1"/>
</dbReference>
<evidence type="ECO:0000313" key="4">
    <source>
        <dbReference type="Proteomes" id="UP000017747"/>
    </source>
</evidence>
<comment type="caution">
    <text evidence="3">The sequence shown here is derived from an EMBL/GenBank/DDBJ whole genome shotgun (WGS) entry which is preliminary data.</text>
</comment>
<dbReference type="InterPro" id="IPR010982">
    <property type="entry name" value="Lambda_DNA-bd_dom_sf"/>
</dbReference>
<keyword evidence="1" id="KW-0238">DNA-binding</keyword>
<dbReference type="OrthoDB" id="48775at2"/>
<evidence type="ECO:0000256" key="1">
    <source>
        <dbReference type="ARBA" id="ARBA00023125"/>
    </source>
</evidence>
<evidence type="ECO:0000313" key="3">
    <source>
        <dbReference type="EMBL" id="ETA80439.1"/>
    </source>
</evidence>
<dbReference type="EMBL" id="AXUN02000181">
    <property type="protein sequence ID" value="ETA80439.1"/>
    <property type="molecule type" value="Genomic_DNA"/>
</dbReference>
<dbReference type="GO" id="GO:0003677">
    <property type="term" value="F:DNA binding"/>
    <property type="evidence" value="ECO:0007669"/>
    <property type="project" value="UniProtKB-KW"/>
</dbReference>
<evidence type="ECO:0000259" key="2">
    <source>
        <dbReference type="PROSITE" id="PS50943"/>
    </source>
</evidence>
<accession>V7I5G6</accession>